<comment type="caution">
    <text evidence="1">The sequence shown here is derived from an EMBL/GenBank/DDBJ whole genome shotgun (WGS) entry which is preliminary data.</text>
</comment>
<evidence type="ECO:0000313" key="1">
    <source>
        <dbReference type="EMBL" id="ETI67271.1"/>
    </source>
</evidence>
<name>A0AB94IJJ4_9BACI</name>
<dbReference type="AlphaFoldDB" id="A0AB94IJJ4"/>
<reference evidence="1 2" key="1">
    <citation type="journal article" date="2014" name="Environ. Microbiol.">
        <title>The nitrate-ammonifying and nosZ-carrying bacterium Bacillus vireti is a potent source and sink for nitric and nitrous oxide under high nitrate conditions.</title>
        <authorList>
            <person name="Mania D."/>
            <person name="Heylen K."/>
            <person name="van Spanning R.J."/>
            <person name="Frostegard A."/>
        </authorList>
    </citation>
    <scope>NUCLEOTIDE SEQUENCE [LARGE SCALE GENOMIC DNA]</scope>
    <source>
        <strain evidence="1 2">LMG 21834</strain>
    </source>
</reference>
<accession>A0AB94IJJ4</accession>
<dbReference type="Proteomes" id="UP000018877">
    <property type="component" value="Unassembled WGS sequence"/>
</dbReference>
<proteinExistence type="predicted"/>
<organism evidence="1 2">
    <name type="scientific">Neobacillus vireti LMG 21834</name>
    <dbReference type="NCBI Taxonomy" id="1131730"/>
    <lineage>
        <taxon>Bacteria</taxon>
        <taxon>Bacillati</taxon>
        <taxon>Bacillota</taxon>
        <taxon>Bacilli</taxon>
        <taxon>Bacillales</taxon>
        <taxon>Bacillaceae</taxon>
        <taxon>Neobacillus</taxon>
    </lineage>
</organism>
<sequence length="104" mass="11750">MKELGQGLNGWLDANGTFHECEYGKHSEFAAKMNVKGAVLQDNNWINFSSKKFELGGSDHCVAGIYSEPTEEQIEWLKNNMGKLDKQQVEDIKDAFSFYKVIGD</sequence>
<dbReference type="RefSeq" id="WP_024029875.1">
    <property type="nucleotide sequence ID" value="NZ_ALAN01000101.1"/>
</dbReference>
<protein>
    <submittedName>
        <fullName evidence="1">Uncharacterized protein</fullName>
    </submittedName>
</protein>
<keyword evidence="2" id="KW-1185">Reference proteome</keyword>
<gene>
    <name evidence="1" type="ORF">BAVI_18517</name>
</gene>
<evidence type="ECO:0000313" key="2">
    <source>
        <dbReference type="Proteomes" id="UP000018877"/>
    </source>
</evidence>
<dbReference type="EMBL" id="ALAN01000101">
    <property type="protein sequence ID" value="ETI67271.1"/>
    <property type="molecule type" value="Genomic_DNA"/>
</dbReference>